<evidence type="ECO:0000256" key="2">
    <source>
        <dbReference type="PROSITE-ProRule" id="PRU00524"/>
    </source>
</evidence>
<feature type="region of interest" description="Disordered" evidence="3">
    <location>
        <begin position="1"/>
        <end position="21"/>
    </location>
</feature>
<dbReference type="InterPro" id="IPR001783">
    <property type="entry name" value="Lumazine-bd"/>
</dbReference>
<keyword evidence="1" id="KW-0677">Repeat</keyword>
<dbReference type="EMBL" id="BAAADV010000001">
    <property type="protein sequence ID" value="GAA0663876.1"/>
    <property type="molecule type" value="Genomic_DNA"/>
</dbReference>
<dbReference type="PANTHER" id="PTHR21098:SF0">
    <property type="entry name" value="RIBOFLAVIN SYNTHASE"/>
    <property type="match status" value="1"/>
</dbReference>
<gene>
    <name evidence="5" type="ORF">GCM10009020_05800</name>
</gene>
<dbReference type="Pfam" id="PF00677">
    <property type="entry name" value="Lum_binding"/>
    <property type="match status" value="1"/>
</dbReference>
<comment type="caution">
    <text evidence="5">The sequence shown here is derived from an EMBL/GenBank/DDBJ whole genome shotgun (WGS) entry which is preliminary data.</text>
</comment>
<keyword evidence="6" id="KW-1185">Reference proteome</keyword>
<dbReference type="InterPro" id="IPR017938">
    <property type="entry name" value="Riboflavin_synthase-like_b-brl"/>
</dbReference>
<evidence type="ECO:0000256" key="1">
    <source>
        <dbReference type="ARBA" id="ARBA00022737"/>
    </source>
</evidence>
<dbReference type="PANTHER" id="PTHR21098">
    <property type="entry name" value="RIBOFLAVIN SYNTHASE ALPHA CHAIN"/>
    <property type="match status" value="1"/>
</dbReference>
<evidence type="ECO:0000313" key="6">
    <source>
        <dbReference type="Proteomes" id="UP001500420"/>
    </source>
</evidence>
<evidence type="ECO:0000313" key="5">
    <source>
        <dbReference type="EMBL" id="GAA0663876.1"/>
    </source>
</evidence>
<sequence>MYAGLVDGTGRIESSTTEGEGHRLRIDANELVDPAVGDSVSVAGVCLTADRFAVAVLPETYDLTTLSEKDPGDPVHLEPDPVATYVERQLSTA</sequence>
<dbReference type="RefSeq" id="WP_343772351.1">
    <property type="nucleotide sequence ID" value="NZ_BAAADV010000001.1"/>
</dbReference>
<feature type="domain" description="Lumazine-binding" evidence="4">
    <location>
        <begin position="1"/>
        <end position="90"/>
    </location>
</feature>
<protein>
    <recommendedName>
        <fullName evidence="4">Lumazine-binding domain-containing protein</fullName>
    </recommendedName>
</protein>
<evidence type="ECO:0000256" key="3">
    <source>
        <dbReference type="SAM" id="MobiDB-lite"/>
    </source>
</evidence>
<dbReference type="InterPro" id="IPR026017">
    <property type="entry name" value="Lumazine-bd_dom"/>
</dbReference>
<dbReference type="Gene3D" id="2.40.30.20">
    <property type="match status" value="1"/>
</dbReference>
<reference evidence="5 6" key="1">
    <citation type="journal article" date="2019" name="Int. J. Syst. Evol. Microbiol.">
        <title>The Global Catalogue of Microorganisms (GCM) 10K type strain sequencing project: providing services to taxonomists for standard genome sequencing and annotation.</title>
        <authorList>
            <consortium name="The Broad Institute Genomics Platform"/>
            <consortium name="The Broad Institute Genome Sequencing Center for Infectious Disease"/>
            <person name="Wu L."/>
            <person name="Ma J."/>
        </authorList>
    </citation>
    <scope>NUCLEOTIDE SEQUENCE [LARGE SCALE GENOMIC DNA]</scope>
    <source>
        <strain evidence="5 6">JCM 16328</strain>
    </source>
</reference>
<organism evidence="5 6">
    <name type="scientific">Natronoarchaeum mannanilyticum</name>
    <dbReference type="NCBI Taxonomy" id="926360"/>
    <lineage>
        <taxon>Archaea</taxon>
        <taxon>Methanobacteriati</taxon>
        <taxon>Methanobacteriota</taxon>
        <taxon>Stenosarchaea group</taxon>
        <taxon>Halobacteria</taxon>
        <taxon>Halobacteriales</taxon>
        <taxon>Natronoarchaeaceae</taxon>
    </lineage>
</organism>
<proteinExistence type="predicted"/>
<accession>A0AAV3T860</accession>
<dbReference type="GO" id="GO:0004746">
    <property type="term" value="F:riboflavin synthase activity"/>
    <property type="evidence" value="ECO:0007669"/>
    <property type="project" value="TreeGrafter"/>
</dbReference>
<dbReference type="InterPro" id="IPR023366">
    <property type="entry name" value="ATP_synth_asu-like_sf"/>
</dbReference>
<dbReference type="SUPFAM" id="SSF63380">
    <property type="entry name" value="Riboflavin synthase domain-like"/>
    <property type="match status" value="1"/>
</dbReference>
<name>A0AAV3T860_9EURY</name>
<dbReference type="AlphaFoldDB" id="A0AAV3T860"/>
<dbReference type="GO" id="GO:0009231">
    <property type="term" value="P:riboflavin biosynthetic process"/>
    <property type="evidence" value="ECO:0007669"/>
    <property type="project" value="TreeGrafter"/>
</dbReference>
<dbReference type="PROSITE" id="PS51177">
    <property type="entry name" value="LUMAZINE_BIND"/>
    <property type="match status" value="1"/>
</dbReference>
<feature type="repeat" description="Lumazine-binding" evidence="2">
    <location>
        <begin position="1"/>
        <end position="90"/>
    </location>
</feature>
<dbReference type="Proteomes" id="UP001500420">
    <property type="component" value="Unassembled WGS sequence"/>
</dbReference>
<evidence type="ECO:0000259" key="4">
    <source>
        <dbReference type="PROSITE" id="PS51177"/>
    </source>
</evidence>